<evidence type="ECO:0000313" key="13">
    <source>
        <dbReference type="EMBL" id="KXZ40464.1"/>
    </source>
</evidence>
<dbReference type="PATRIC" id="fig|1121328.3.peg.1550"/>
<evidence type="ECO:0000313" key="14">
    <source>
        <dbReference type="EMBL" id="SHL15743.1"/>
    </source>
</evidence>
<gene>
    <name evidence="13" type="ORF">JWYL7_1539</name>
    <name evidence="14" type="ORF">SAMN05661008_01564</name>
</gene>
<dbReference type="SMART" id="SM00283">
    <property type="entry name" value="MA"/>
    <property type="match status" value="1"/>
</dbReference>
<organism evidence="13 15">
    <name type="scientific">Alkalithermobacter thermoalcaliphilus JW-YL-7 = DSM 7308</name>
    <dbReference type="NCBI Taxonomy" id="1121328"/>
    <lineage>
        <taxon>Bacteria</taxon>
        <taxon>Bacillati</taxon>
        <taxon>Bacillota</taxon>
        <taxon>Clostridia</taxon>
        <taxon>Peptostreptococcales</taxon>
        <taxon>Tepidibacteraceae</taxon>
        <taxon>Alkalithermobacter</taxon>
    </lineage>
</organism>
<evidence type="ECO:0000256" key="1">
    <source>
        <dbReference type="ARBA" id="ARBA00004651"/>
    </source>
</evidence>
<comment type="caution">
    <text evidence="13">The sequence shown here is derived from an EMBL/GenBank/DDBJ whole genome shotgun (WGS) entry which is preliminary data.</text>
</comment>
<name>A0A150FS88_CLOPD</name>
<dbReference type="Proteomes" id="UP000323392">
    <property type="component" value="Unassembled WGS sequence"/>
</dbReference>
<dbReference type="SUPFAM" id="SSF58104">
    <property type="entry name" value="Methyl-accepting chemotaxis protein (MCP) signaling domain"/>
    <property type="match status" value="1"/>
</dbReference>
<dbReference type="Gene3D" id="1.10.8.500">
    <property type="entry name" value="HAMP domain in histidine kinase"/>
    <property type="match status" value="1"/>
</dbReference>
<keyword evidence="2" id="KW-1003">Cell membrane</keyword>
<dbReference type="AlphaFoldDB" id="A0A150FS88"/>
<evidence type="ECO:0000256" key="6">
    <source>
        <dbReference type="ARBA" id="ARBA00023136"/>
    </source>
</evidence>
<evidence type="ECO:0000259" key="11">
    <source>
        <dbReference type="PROSITE" id="PS50111"/>
    </source>
</evidence>
<evidence type="ECO:0000256" key="4">
    <source>
        <dbReference type="ARBA" id="ARBA00022692"/>
    </source>
</evidence>
<evidence type="ECO:0000313" key="15">
    <source>
        <dbReference type="Proteomes" id="UP000092605"/>
    </source>
</evidence>
<feature type="transmembrane region" description="Helical" evidence="10">
    <location>
        <begin position="12"/>
        <end position="32"/>
    </location>
</feature>
<evidence type="ECO:0000256" key="10">
    <source>
        <dbReference type="SAM" id="Phobius"/>
    </source>
</evidence>
<keyword evidence="4 10" id="KW-0812">Transmembrane</keyword>
<dbReference type="RefSeq" id="WP_066071370.1">
    <property type="nucleotide sequence ID" value="NZ_FRBG01000013.1"/>
</dbReference>
<dbReference type="CDD" id="cd12912">
    <property type="entry name" value="PDC2_MCP_like"/>
    <property type="match status" value="1"/>
</dbReference>
<keyword evidence="7 9" id="KW-0807">Transducer</keyword>
<reference evidence="13 15" key="1">
    <citation type="submission" date="2016-02" db="EMBL/GenBank/DDBJ databases">
        <title>Draft genome sequence for Clostridium paradoxum JW-YL-7.</title>
        <authorList>
            <person name="Utturkar S.M."/>
            <person name="Lancaster A."/>
            <person name="Poole F.L."/>
            <person name="Adams M.W."/>
            <person name="Brown S.D."/>
        </authorList>
    </citation>
    <scope>NUCLEOTIDE SEQUENCE [LARGE SCALE GENOMIC DNA]</scope>
    <source>
        <strain evidence="13 15">JW-YL-7</strain>
    </source>
</reference>
<feature type="transmembrane region" description="Helical" evidence="10">
    <location>
        <begin position="285"/>
        <end position="305"/>
    </location>
</feature>
<dbReference type="InterPro" id="IPR029151">
    <property type="entry name" value="Sensor-like_sf"/>
</dbReference>
<sequence>MSIFTKSVRNRLLAIIVLAIMLPVIALGYFSYNKSVNILKDKLVDTSDQMLDQISVALDEYFFGIENQIKALSDNSAFRNIQDEDMRKIATEFMKNIQENNPSMINAYFGLENKDMVIYPYTELPQGYDPTSRSWYQGALKDPQKVYYTDPYIDAATGDVVISLAKAIVDNGRVIGVIGTDIDLNMLSDKIENIKIGKEGFAVIISREGTIIAHPDNTLIGSDLPIQIGIWDDMKDKDRGFIEYTAHDGGNRFSNFLTDELLGFKIMTILKEDELLNDTNIIRDFIFLILGIAIIAGLVIAFLIAKNIQDSLNVLNNVFEDAARGDLTVKAKSKYDDEFGKLSNNFNTMIENIRSLIKEVKNSTNVVLDASNNLSEVTQQTSYSASEVAKAIEEIAKTSSNQANETENGAMKIDDLAKNIEEVILSTENMNNLSNKTDNLSTKGLEIVNSLTEKSKQSEMASIKVNEIVLDVSKSSTEIGSITDTITQIAEQTNLLALNAAIEAARAGEAGRGFSVVAEEVRKLAVQSSNAANEIKSLIDTIQSKAQNAVKMMDESKKIVKDQVDAVNNTENIFNEISSAIKELLGNVQEIKSYTNDMNIKKDDIIHVMSSLAASAQETSAGTEEVSASTEEQLASIEQVSSYVDNLNTLSNKLEEAVSKFKVD</sequence>
<evidence type="ECO:0000256" key="8">
    <source>
        <dbReference type="ARBA" id="ARBA00029447"/>
    </source>
</evidence>
<dbReference type="InterPro" id="IPR033479">
    <property type="entry name" value="dCache_1"/>
</dbReference>
<evidence type="ECO:0000256" key="2">
    <source>
        <dbReference type="ARBA" id="ARBA00022475"/>
    </source>
</evidence>
<dbReference type="SUPFAM" id="SSF103190">
    <property type="entry name" value="Sensory domain-like"/>
    <property type="match status" value="1"/>
</dbReference>
<dbReference type="Gene3D" id="1.10.287.950">
    <property type="entry name" value="Methyl-accepting chemotaxis protein"/>
    <property type="match status" value="1"/>
</dbReference>
<dbReference type="STRING" id="1121328.JWYL7_1539"/>
<comment type="subcellular location">
    <subcellularLocation>
        <location evidence="1">Cell membrane</location>
        <topology evidence="1">Multi-pass membrane protein</topology>
    </subcellularLocation>
</comment>
<dbReference type="CDD" id="cd11386">
    <property type="entry name" value="MCP_signal"/>
    <property type="match status" value="1"/>
</dbReference>
<dbReference type="Gene3D" id="3.30.450.20">
    <property type="entry name" value="PAS domain"/>
    <property type="match status" value="2"/>
</dbReference>
<keyword evidence="16" id="KW-1185">Reference proteome</keyword>
<evidence type="ECO:0000256" key="5">
    <source>
        <dbReference type="ARBA" id="ARBA00022989"/>
    </source>
</evidence>
<dbReference type="Pfam" id="PF00015">
    <property type="entry name" value="MCPsignal"/>
    <property type="match status" value="1"/>
</dbReference>
<comment type="similarity">
    <text evidence="8">Belongs to the methyl-accepting chemotaxis (MCP) protein family.</text>
</comment>
<dbReference type="Proteomes" id="UP000092605">
    <property type="component" value="Unassembled WGS sequence"/>
</dbReference>
<dbReference type="InterPro" id="IPR004090">
    <property type="entry name" value="Chemotax_Me-accpt_rcpt"/>
</dbReference>
<evidence type="ECO:0000256" key="7">
    <source>
        <dbReference type="ARBA" id="ARBA00023224"/>
    </source>
</evidence>
<dbReference type="PRINTS" id="PR00260">
    <property type="entry name" value="CHEMTRNSDUCR"/>
</dbReference>
<dbReference type="EMBL" id="LSFY01000001">
    <property type="protein sequence ID" value="KXZ40464.1"/>
    <property type="molecule type" value="Genomic_DNA"/>
</dbReference>
<keyword evidence="5 10" id="KW-1133">Transmembrane helix</keyword>
<keyword evidence="6 10" id="KW-0472">Membrane</keyword>
<dbReference type="GO" id="GO:0006935">
    <property type="term" value="P:chemotaxis"/>
    <property type="evidence" value="ECO:0007669"/>
    <property type="project" value="UniProtKB-KW"/>
</dbReference>
<proteinExistence type="inferred from homology"/>
<dbReference type="OrthoDB" id="1748423at2"/>
<dbReference type="Pfam" id="PF02743">
    <property type="entry name" value="dCache_1"/>
    <property type="match status" value="1"/>
</dbReference>
<dbReference type="InterPro" id="IPR004089">
    <property type="entry name" value="MCPsignal_dom"/>
</dbReference>
<keyword evidence="3" id="KW-0145">Chemotaxis</keyword>
<accession>A0A150FS88</accession>
<feature type="domain" description="HAMP" evidence="12">
    <location>
        <begin position="306"/>
        <end position="358"/>
    </location>
</feature>
<protein>
    <submittedName>
        <fullName evidence="14">Methyl-accepting chemotaxis protein</fullName>
    </submittedName>
    <submittedName>
        <fullName evidence="13">Methyl-accepting chemotaxis sensory transducer with Cache sensor</fullName>
    </submittedName>
</protein>
<dbReference type="PANTHER" id="PTHR32089:SF114">
    <property type="entry name" value="METHYL-ACCEPTING CHEMOTAXIS PROTEIN MCPB"/>
    <property type="match status" value="1"/>
</dbReference>
<evidence type="ECO:0000256" key="3">
    <source>
        <dbReference type="ARBA" id="ARBA00022500"/>
    </source>
</evidence>
<dbReference type="InterPro" id="IPR003660">
    <property type="entry name" value="HAMP_dom"/>
</dbReference>
<dbReference type="PROSITE" id="PS50885">
    <property type="entry name" value="HAMP"/>
    <property type="match status" value="1"/>
</dbReference>
<dbReference type="GO" id="GO:0007165">
    <property type="term" value="P:signal transduction"/>
    <property type="evidence" value="ECO:0007669"/>
    <property type="project" value="UniProtKB-KW"/>
</dbReference>
<dbReference type="PROSITE" id="PS50111">
    <property type="entry name" value="CHEMOTAXIS_TRANSDUC_2"/>
    <property type="match status" value="1"/>
</dbReference>
<dbReference type="PANTHER" id="PTHR32089">
    <property type="entry name" value="METHYL-ACCEPTING CHEMOTAXIS PROTEIN MCPB"/>
    <property type="match status" value="1"/>
</dbReference>
<dbReference type="EMBL" id="FRBG01000013">
    <property type="protein sequence ID" value="SHL15743.1"/>
    <property type="molecule type" value="Genomic_DNA"/>
</dbReference>
<evidence type="ECO:0000256" key="9">
    <source>
        <dbReference type="PROSITE-ProRule" id="PRU00284"/>
    </source>
</evidence>
<evidence type="ECO:0000259" key="12">
    <source>
        <dbReference type="PROSITE" id="PS50885"/>
    </source>
</evidence>
<dbReference type="Pfam" id="PF00672">
    <property type="entry name" value="HAMP"/>
    <property type="match status" value="1"/>
</dbReference>
<feature type="domain" description="Methyl-accepting transducer" evidence="11">
    <location>
        <begin position="377"/>
        <end position="627"/>
    </location>
</feature>
<dbReference type="SMART" id="SM00304">
    <property type="entry name" value="HAMP"/>
    <property type="match status" value="1"/>
</dbReference>
<dbReference type="GO" id="GO:0004888">
    <property type="term" value="F:transmembrane signaling receptor activity"/>
    <property type="evidence" value="ECO:0007669"/>
    <property type="project" value="InterPro"/>
</dbReference>
<evidence type="ECO:0000313" key="16">
    <source>
        <dbReference type="Proteomes" id="UP000323392"/>
    </source>
</evidence>
<reference evidence="14 16" key="2">
    <citation type="submission" date="2016-11" db="EMBL/GenBank/DDBJ databases">
        <authorList>
            <person name="Varghese N."/>
            <person name="Submissions S."/>
        </authorList>
    </citation>
    <scope>NUCLEOTIDE SEQUENCE [LARGE SCALE GENOMIC DNA]</scope>
    <source>
        <strain evidence="14 16">DSM 7308</strain>
    </source>
</reference>
<dbReference type="CDD" id="cd06225">
    <property type="entry name" value="HAMP"/>
    <property type="match status" value="1"/>
</dbReference>
<dbReference type="GO" id="GO:0005886">
    <property type="term" value="C:plasma membrane"/>
    <property type="evidence" value="ECO:0007669"/>
    <property type="project" value="UniProtKB-SubCell"/>
</dbReference>
<dbReference type="CDD" id="cd12913">
    <property type="entry name" value="PDC1_MCP_like"/>
    <property type="match status" value="1"/>
</dbReference>